<protein>
    <submittedName>
        <fullName evidence="1">Uncharacterized protein</fullName>
    </submittedName>
</protein>
<reference evidence="1" key="1">
    <citation type="submission" date="2005-04" db="EMBL/GenBank/DDBJ databases">
        <authorList>
            <person name="Town C.D."/>
        </authorList>
    </citation>
    <scope>NUCLEOTIDE SEQUENCE</scope>
</reference>
<evidence type="ECO:0000313" key="1">
    <source>
        <dbReference type="EMBL" id="ABN08578.1"/>
    </source>
</evidence>
<proteinExistence type="predicted"/>
<organism evidence="1">
    <name type="scientific">Medicago truncatula</name>
    <name type="common">Barrel medic</name>
    <name type="synonym">Medicago tribuloides</name>
    <dbReference type="NCBI Taxonomy" id="3880"/>
    <lineage>
        <taxon>Eukaryota</taxon>
        <taxon>Viridiplantae</taxon>
        <taxon>Streptophyta</taxon>
        <taxon>Embryophyta</taxon>
        <taxon>Tracheophyta</taxon>
        <taxon>Spermatophyta</taxon>
        <taxon>Magnoliopsida</taxon>
        <taxon>eudicotyledons</taxon>
        <taxon>Gunneridae</taxon>
        <taxon>Pentapetalae</taxon>
        <taxon>rosids</taxon>
        <taxon>fabids</taxon>
        <taxon>Fabales</taxon>
        <taxon>Fabaceae</taxon>
        <taxon>Papilionoideae</taxon>
        <taxon>50 kb inversion clade</taxon>
        <taxon>NPAAA clade</taxon>
        <taxon>Hologalegina</taxon>
        <taxon>IRL clade</taxon>
        <taxon>Trifolieae</taxon>
        <taxon>Medicago</taxon>
    </lineage>
</organism>
<dbReference type="EMBL" id="AC157506">
    <property type="protein sequence ID" value="ABN08578.1"/>
    <property type="molecule type" value="Genomic_DNA"/>
</dbReference>
<sequence length="93" mass="10548">MKEVKTQWRVSVSYTHLKRCYERLLNRCNQFEEPADEVRRTWTCCASGGQTCGSMRGGTSNGSTVYPIVMNKHAPVAEYTASVPPYEEVIVEQ</sequence>
<name>A2Q4M8_MEDTR</name>
<reference evidence="1" key="2">
    <citation type="submission" date="2007-03" db="EMBL/GenBank/DDBJ databases">
        <authorList>
            <consortium name="The International Medicago Genome Annotation Group"/>
        </authorList>
    </citation>
    <scope>NUCLEOTIDE SEQUENCE</scope>
</reference>
<accession>A2Q4M8</accession>
<gene>
    <name evidence="1" type="ORF">MtrDRAFT_AC157506g53v2</name>
</gene>
<dbReference type="AlphaFoldDB" id="A2Q4M8"/>